<dbReference type="SUPFAM" id="SSF56322">
    <property type="entry name" value="ADC synthase"/>
    <property type="match status" value="1"/>
</dbReference>
<evidence type="ECO:0000313" key="7">
    <source>
        <dbReference type="EMBL" id="RHA75092.1"/>
    </source>
</evidence>
<reference evidence="7 8" key="1">
    <citation type="submission" date="2018-08" db="EMBL/GenBank/DDBJ databases">
        <title>A genome reference for cultivated species of the human gut microbiota.</title>
        <authorList>
            <person name="Zou Y."/>
            <person name="Xue W."/>
            <person name="Luo G."/>
        </authorList>
    </citation>
    <scope>NUCLEOTIDE SEQUENCE [LARGE SCALE GENOMIC DNA]</scope>
    <source>
        <strain evidence="7 8">AM42-38</strain>
    </source>
</reference>
<evidence type="ECO:0000256" key="4">
    <source>
        <dbReference type="ARBA" id="ARBA00023235"/>
    </source>
</evidence>
<comment type="caution">
    <text evidence="7">The sequence shown here is derived from an EMBL/GenBank/DDBJ whole genome shotgun (WGS) entry which is preliminary data.</text>
</comment>
<accession>A0A413SZ28</accession>
<sequence>MNKPATALYRLPYTDSPILIAQLQGEPQILTSLQELNGRKGFVIAPFRLTSSTPAVLIRPDLIAKGWDQIHEVLQCHPELKPGIISCGNESVESSEPILKKAYEEAFGRFITPLRQGQFRKLVLSRSATYPLPQDFSVMDAFIRACKEYPRMMISLHSTPFTGTWMGSTPEIILSGNGRQWHTVALAGTVPLIEGEENVTWSEKNRKEQALVTEYIREVISRFGTQSEEQGPYTARAGRLLHLKTDFKFQIDNPENIGNLLEALYPTPAVCGLPKQEAYDFIIANEGYDRSYYAGVIGWTDPDGDTNLFVNLRCMQLTPHSAVLYAGGGLLPSSDPELEWNETLHKMATIKNTLTPNSRK</sequence>
<dbReference type="EMBL" id="QSFT01000018">
    <property type="protein sequence ID" value="RHA75092.1"/>
    <property type="molecule type" value="Genomic_DNA"/>
</dbReference>
<comment type="catalytic activity">
    <reaction evidence="1">
        <text>chorismate = isochorismate</text>
        <dbReference type="Rhea" id="RHEA:18985"/>
        <dbReference type="ChEBI" id="CHEBI:29748"/>
        <dbReference type="ChEBI" id="CHEBI:29780"/>
        <dbReference type="EC" id="5.4.4.2"/>
    </reaction>
</comment>
<dbReference type="Proteomes" id="UP000283855">
    <property type="component" value="Unassembled WGS sequence"/>
</dbReference>
<name>A0A413SZ28_9BACT</name>
<dbReference type="NCBIfam" id="TIGR00543">
    <property type="entry name" value="isochor_syn"/>
    <property type="match status" value="1"/>
</dbReference>
<evidence type="ECO:0000259" key="6">
    <source>
        <dbReference type="Pfam" id="PF00425"/>
    </source>
</evidence>
<dbReference type="PANTHER" id="PTHR42839">
    <property type="entry name" value="ISOCHORISMATE SYNTHASE ENTC"/>
    <property type="match status" value="1"/>
</dbReference>
<evidence type="ECO:0000256" key="1">
    <source>
        <dbReference type="ARBA" id="ARBA00000799"/>
    </source>
</evidence>
<evidence type="ECO:0000313" key="8">
    <source>
        <dbReference type="Proteomes" id="UP000283855"/>
    </source>
</evidence>
<evidence type="ECO:0000256" key="5">
    <source>
        <dbReference type="ARBA" id="ARBA00041564"/>
    </source>
</evidence>
<dbReference type="PANTHER" id="PTHR42839:SF2">
    <property type="entry name" value="ISOCHORISMATE SYNTHASE ENTC"/>
    <property type="match status" value="1"/>
</dbReference>
<organism evidence="7 8">
    <name type="scientific">Phocaeicola coprophilus</name>
    <dbReference type="NCBI Taxonomy" id="387090"/>
    <lineage>
        <taxon>Bacteria</taxon>
        <taxon>Pseudomonadati</taxon>
        <taxon>Bacteroidota</taxon>
        <taxon>Bacteroidia</taxon>
        <taxon>Bacteroidales</taxon>
        <taxon>Bacteroidaceae</taxon>
        <taxon>Phocaeicola</taxon>
    </lineage>
</organism>
<proteinExistence type="inferred from homology"/>
<dbReference type="InterPro" id="IPR015890">
    <property type="entry name" value="Chorismate_C"/>
</dbReference>
<dbReference type="GO" id="GO:0008909">
    <property type="term" value="F:isochorismate synthase activity"/>
    <property type="evidence" value="ECO:0007669"/>
    <property type="project" value="UniProtKB-EC"/>
</dbReference>
<dbReference type="Pfam" id="PF00425">
    <property type="entry name" value="Chorismate_bind"/>
    <property type="match status" value="1"/>
</dbReference>
<protein>
    <recommendedName>
        <fullName evidence="3">isochorismate synthase</fullName>
        <ecNumber evidence="3">5.4.4.2</ecNumber>
    </recommendedName>
    <alternativeName>
        <fullName evidence="5">Isochorismate mutase</fullName>
    </alternativeName>
</protein>
<dbReference type="InterPro" id="IPR005801">
    <property type="entry name" value="ADC_synthase"/>
</dbReference>
<evidence type="ECO:0000256" key="3">
    <source>
        <dbReference type="ARBA" id="ARBA00012824"/>
    </source>
</evidence>
<comment type="similarity">
    <text evidence="2">Belongs to the isochorismate synthase family.</text>
</comment>
<feature type="domain" description="Chorismate-utilising enzyme C-terminal" evidence="6">
    <location>
        <begin position="100"/>
        <end position="346"/>
    </location>
</feature>
<dbReference type="Gene3D" id="3.60.120.10">
    <property type="entry name" value="Anthranilate synthase"/>
    <property type="match status" value="1"/>
</dbReference>
<dbReference type="EC" id="5.4.4.2" evidence="3"/>
<dbReference type="AlphaFoldDB" id="A0A413SZ28"/>
<dbReference type="InterPro" id="IPR004561">
    <property type="entry name" value="IsoChor_synthase"/>
</dbReference>
<evidence type="ECO:0000256" key="2">
    <source>
        <dbReference type="ARBA" id="ARBA00005297"/>
    </source>
</evidence>
<dbReference type="RefSeq" id="WP_118400556.1">
    <property type="nucleotide sequence ID" value="NZ_CABJGD010000018.1"/>
</dbReference>
<gene>
    <name evidence="7" type="ORF">DW921_09290</name>
</gene>
<keyword evidence="4 7" id="KW-0413">Isomerase</keyword>